<accession>A0A7D4BB31</accession>
<dbReference type="AlphaFoldDB" id="A0A7D4BB31"/>
<dbReference type="Pfam" id="PF19648">
    <property type="entry name" value="DUF6151"/>
    <property type="match status" value="1"/>
</dbReference>
<evidence type="ECO:0000313" key="1">
    <source>
        <dbReference type="EMBL" id="QKG71466.1"/>
    </source>
</evidence>
<dbReference type="Gene3D" id="2.170.150.70">
    <property type="match status" value="1"/>
</dbReference>
<keyword evidence="2" id="KW-1185">Reference proteome</keyword>
<dbReference type="EMBL" id="CP053921">
    <property type="protein sequence ID" value="QKG71466.1"/>
    <property type="molecule type" value="Genomic_DNA"/>
</dbReference>
<organism evidence="1 2">
    <name type="scientific">Erythrobacter mangrovi</name>
    <dbReference type="NCBI Taxonomy" id="2739433"/>
    <lineage>
        <taxon>Bacteria</taxon>
        <taxon>Pseudomonadati</taxon>
        <taxon>Pseudomonadota</taxon>
        <taxon>Alphaproteobacteria</taxon>
        <taxon>Sphingomonadales</taxon>
        <taxon>Erythrobacteraceae</taxon>
        <taxon>Erythrobacter/Porphyrobacter group</taxon>
        <taxon>Erythrobacter</taxon>
    </lineage>
</organism>
<dbReference type="Proteomes" id="UP000504693">
    <property type="component" value="Chromosome"/>
</dbReference>
<reference evidence="1 2" key="1">
    <citation type="submission" date="2020-05" db="EMBL/GenBank/DDBJ databases">
        <title>Erythrobacter mangrovi sp. nov., isolated from rhizosphere soil of mangrove plant (Kandelia candel).</title>
        <authorList>
            <person name="Ye Y.H."/>
        </authorList>
    </citation>
    <scope>NUCLEOTIDE SEQUENCE [LARGE SCALE GENOMIC DNA]</scope>
    <source>
        <strain evidence="1 2">EB310</strain>
    </source>
</reference>
<dbReference type="InterPro" id="IPR046149">
    <property type="entry name" value="DUF6151"/>
</dbReference>
<evidence type="ECO:0008006" key="3">
    <source>
        <dbReference type="Google" id="ProtNLM"/>
    </source>
</evidence>
<name>A0A7D4BB31_9SPHN</name>
<sequence length="202" mass="22505">MGASDELPFACKCGSVTGVIEHANPQEGDRVVCHCVDCRDLVRHLGQEARVLDDLGGTDLYQSRCARVRLQSGRDKLASLHMTEGKTLRWYASCCQSPLFNTYANGRVPYVTTLLANTDADKRDILLGDPIGHVFPEQATGDASNLPELSFARLMWRFFRRMLKDLSSGDRRRSALFDARTLEPIAKPRHLTLAEQEALGRA</sequence>
<gene>
    <name evidence="1" type="ORF">HQR01_08880</name>
</gene>
<protein>
    <recommendedName>
        <fullName evidence="3">CENP-V/GFA domain-containing protein</fullName>
    </recommendedName>
</protein>
<evidence type="ECO:0000313" key="2">
    <source>
        <dbReference type="Proteomes" id="UP000504693"/>
    </source>
</evidence>
<dbReference type="KEGG" id="emv:HQR01_08880"/>
<dbReference type="RefSeq" id="WP_173214403.1">
    <property type="nucleotide sequence ID" value="NZ_CP053921.1"/>
</dbReference>
<proteinExistence type="predicted"/>